<keyword evidence="6 8" id="KW-0238">DNA-binding</keyword>
<feature type="domain" description="DNA-directed DNA polymerase family B mitochondria/virus" evidence="10">
    <location>
        <begin position="85"/>
        <end position="532"/>
    </location>
</feature>
<dbReference type="InterPro" id="IPR023211">
    <property type="entry name" value="DNA_pol_palm_dom_sf"/>
</dbReference>
<evidence type="ECO:0000313" key="11">
    <source>
        <dbReference type="EMBL" id="AYU74409.1"/>
    </source>
</evidence>
<feature type="compositionally biased region" description="Polar residues" evidence="9">
    <location>
        <begin position="1030"/>
        <end position="1042"/>
    </location>
</feature>
<dbReference type="EMBL" id="MH337273">
    <property type="protein sequence ID" value="AYU74409.1"/>
    <property type="molecule type" value="Genomic_DNA"/>
</dbReference>
<dbReference type="InterPro" id="IPR036397">
    <property type="entry name" value="RNaseH_sf"/>
</dbReference>
<sequence>MLTLITLSLIPVEKPRKGIVSFISNPNIGVIDTETFTMMDGTQKIHALGFKTNLKDTPVTYYINKDDLDSSRIVLEMIDELLRPKYNKTVFYCHNLAGYDIIFILKIICLYNDNANDKYGIDPLYRNDKIIQVKISKNKNSFTIKDSYAMLPDKLSKLGKNFGVETLKTTFPYEFSVQDNLFYIGETPNQLYYKDTSEEEYKGLYKQDWSFQKETIKYLENDLNSLYQVISKANKQVFNDYGVNLTDSITISGLAVRIFLKDFYKENIPGITKASMYNDIKKAYYGGKTEVYRPHGYNLNYYDINSLYPYVALQDMPGNTCSKVQYYTKDSDINDLFGFFYCYIESPVDSYLGLLPVRDDSGISFPLGKWTGWYFSEELKFAKQNGYKIDVIEWYKFSRESDVFKEYVNKIYSIKSNPINDTQKSMAKSLLNNLLGRFGIGLDKAVTTIVDEKAFEIISSMHKVTSYKVISPQNILVSYVPKLDNDIIKSHGLDIIKLLSKFQDKEIQSLNVSSIAISAAVTAYGRIHMSRIKLQILNEKGKLFYSDTDSIVTDKELDPSMISPNEIGKLKLEHKVDEGIFISGKTYWLYNTKGKVVNKAKGIKSKSLSYIDYMKLLNDNNVDTAIKTTSKIDWDLGYVTINDNEDVTINSDSYKKRDKVRLDGRWIDTKPLVINNIDKSISIYENNFNLITYPGDIYRTFYSYLIKDIQHNSLKDIYCSENNSTNHGTLFLPNLSNTLKTVTPHKFIYLSNLEDIMLKLLLWCIIPISFLGYYTSKYLEEESLEEQYLEEEYLEEELTDDSTIHLPSDTYLDIQESLSEITDFTEIDFSYKTLENNELSFKTQTINDKSIHVENTILDNLSNKMNKELGYDSEIITRMKAIHESEILTKMSTEGLLFESPEDKKKNESMELLLQECFTEKIKRNSQFATFEDLRLFIDTKIEKQNLHDRQKKEVIQNIMDKMDDNVVRLLVEETTSIPSSTSPFSSTSSVSSTMTITSDTTITEQNLSYSLNIYNDNRRNSSNSSDSSHNTVIHNNSIHNGSDSRSDTESITHSISLSGDTPLTKDINTSSNKVSRWEWWTSPFRLTNYNWFSESWIAREYKCWMKRDDIQLVNDTRRIQLNGQIQSNLLEDMKYHKYYKEGIPELFEKHPLSEEQILERQSLLDRYTGLHRDPNNPFDDDSQNGGSLFDDNTDYRTEKTKDFERFIEIADNKHNEWREMEKKALIKDLDDLLRTIKSISSNKEELEANFNKHCDTKELNQLIERVTSLKEQKVIKSIIDSHPETDSKLLSELINNHNEYFAKRLTDWDNTEKKRHLEREQRYLLEDIMIKDKYLNTLKEEDDKSPLSWNLKTQAKFWGHESAFQYFKSQEYISRKKELESRSEIELDIQKSRHYPSNNDKPYDSD</sequence>
<dbReference type="SUPFAM" id="SSF56672">
    <property type="entry name" value="DNA/RNA polymerases"/>
    <property type="match status" value="1"/>
</dbReference>
<evidence type="ECO:0000256" key="1">
    <source>
        <dbReference type="ARBA" id="ARBA00005755"/>
    </source>
</evidence>
<keyword evidence="3 8" id="KW-0548">Nucleotidyltransferase</keyword>
<dbReference type="InterPro" id="IPR017964">
    <property type="entry name" value="DNA-dir_DNA_pol_B_CS"/>
</dbReference>
<proteinExistence type="inferred from homology"/>
<evidence type="ECO:0000256" key="9">
    <source>
        <dbReference type="SAM" id="MobiDB-lite"/>
    </source>
</evidence>
<name>A0A3G4S7P6_9PLEO</name>
<geneLocation type="mitochondrion" evidence="11"/>
<dbReference type="EC" id="2.7.7.7" evidence="8"/>
<dbReference type="PANTHER" id="PTHR33568:SF3">
    <property type="entry name" value="DNA-DIRECTED DNA POLYMERASE"/>
    <property type="match status" value="1"/>
</dbReference>
<gene>
    <name evidence="11" type="primary">orf1407</name>
</gene>
<evidence type="ECO:0000256" key="4">
    <source>
        <dbReference type="ARBA" id="ARBA00022705"/>
    </source>
</evidence>
<dbReference type="GO" id="GO:0003887">
    <property type="term" value="F:DNA-directed DNA polymerase activity"/>
    <property type="evidence" value="ECO:0007669"/>
    <property type="project" value="UniProtKB-KW"/>
</dbReference>
<reference evidence="11" key="1">
    <citation type="submission" date="2018-05" db="EMBL/GenBank/DDBJ databases">
        <title>Annotation and analysis of the mitochondrial genome of Coniothyrium glycines, causalagent of red leaf blotch of soybean, reveals an abundance of homing endonucleases.</title>
        <authorList>
            <person name="Frederick R.D."/>
            <person name="Stone C.L."/>
            <person name="Tooley P.W."/>
            <person name="Luster D.G."/>
            <person name="Campos B."/>
            <person name="Winegar R.A."/>
            <person name="Melcher U."/>
            <person name="Fletcher J."/>
            <person name="Blagden T."/>
        </authorList>
    </citation>
    <scope>NUCLEOTIDE SEQUENCE</scope>
    <source>
        <strain evidence="11">PG-21</strain>
    </source>
</reference>
<keyword evidence="4 8" id="KW-0235">DNA replication</keyword>
<dbReference type="Gene3D" id="3.30.420.10">
    <property type="entry name" value="Ribonuclease H-like superfamily/Ribonuclease H"/>
    <property type="match status" value="1"/>
</dbReference>
<evidence type="ECO:0000256" key="5">
    <source>
        <dbReference type="ARBA" id="ARBA00022932"/>
    </source>
</evidence>
<dbReference type="PROSITE" id="PS00116">
    <property type="entry name" value="DNA_POLYMERASE_B"/>
    <property type="match status" value="1"/>
</dbReference>
<keyword evidence="2 8" id="KW-0808">Transferase</keyword>
<dbReference type="InterPro" id="IPR043502">
    <property type="entry name" value="DNA/RNA_pol_sf"/>
</dbReference>
<dbReference type="Gene3D" id="3.90.1600.10">
    <property type="entry name" value="Palm domain of DNA polymerase"/>
    <property type="match status" value="2"/>
</dbReference>
<evidence type="ECO:0000256" key="2">
    <source>
        <dbReference type="ARBA" id="ARBA00022679"/>
    </source>
</evidence>
<dbReference type="GO" id="GO:0006260">
    <property type="term" value="P:DNA replication"/>
    <property type="evidence" value="ECO:0007669"/>
    <property type="project" value="UniProtKB-KW"/>
</dbReference>
<comment type="similarity">
    <text evidence="1 8">Belongs to the DNA polymerase type-B family.</text>
</comment>
<dbReference type="RefSeq" id="YP_009543519.1">
    <property type="nucleotide sequence ID" value="NC_040008.1"/>
</dbReference>
<dbReference type="GeneID" id="38466403"/>
<feature type="region of interest" description="Disordered" evidence="9">
    <location>
        <begin position="1019"/>
        <end position="1056"/>
    </location>
</feature>
<dbReference type="Gene3D" id="1.10.287.690">
    <property type="entry name" value="Helix hairpin bin"/>
    <property type="match status" value="1"/>
</dbReference>
<dbReference type="InterPro" id="IPR004868">
    <property type="entry name" value="DNA-dir_DNA_pol_B_mt/vir"/>
</dbReference>
<keyword evidence="5 8" id="KW-0239">DNA-directed DNA polymerase</keyword>
<dbReference type="PANTHER" id="PTHR33568">
    <property type="entry name" value="DNA POLYMERASE"/>
    <property type="match status" value="1"/>
</dbReference>
<dbReference type="InterPro" id="IPR006172">
    <property type="entry name" value="DNA-dir_DNA_pol_B"/>
</dbReference>
<comment type="catalytic activity">
    <reaction evidence="7 8">
        <text>DNA(n) + a 2'-deoxyribonucleoside 5'-triphosphate = DNA(n+1) + diphosphate</text>
        <dbReference type="Rhea" id="RHEA:22508"/>
        <dbReference type="Rhea" id="RHEA-COMP:17339"/>
        <dbReference type="Rhea" id="RHEA-COMP:17340"/>
        <dbReference type="ChEBI" id="CHEBI:33019"/>
        <dbReference type="ChEBI" id="CHEBI:61560"/>
        <dbReference type="ChEBI" id="CHEBI:173112"/>
        <dbReference type="EC" id="2.7.7.7"/>
    </reaction>
</comment>
<evidence type="ECO:0000256" key="6">
    <source>
        <dbReference type="ARBA" id="ARBA00023125"/>
    </source>
</evidence>
<evidence type="ECO:0000256" key="3">
    <source>
        <dbReference type="ARBA" id="ARBA00022695"/>
    </source>
</evidence>
<feature type="region of interest" description="Disordered" evidence="9">
    <location>
        <begin position="1171"/>
        <end position="1195"/>
    </location>
</feature>
<keyword evidence="11" id="KW-0496">Mitochondrion</keyword>
<dbReference type="GO" id="GO:0000166">
    <property type="term" value="F:nucleotide binding"/>
    <property type="evidence" value="ECO:0007669"/>
    <property type="project" value="InterPro"/>
</dbReference>
<dbReference type="InterPro" id="IPR012337">
    <property type="entry name" value="RNaseH-like_sf"/>
</dbReference>
<feature type="region of interest" description="Disordered" evidence="9">
    <location>
        <begin position="1388"/>
        <end position="1407"/>
    </location>
</feature>
<organism evidence="11">
    <name type="scientific">Coniothyrium glycines</name>
    <dbReference type="NCBI Taxonomy" id="1077358"/>
    <lineage>
        <taxon>Eukaryota</taxon>
        <taxon>Fungi</taxon>
        <taxon>Dikarya</taxon>
        <taxon>Ascomycota</taxon>
        <taxon>Pezizomycotina</taxon>
        <taxon>Dothideomycetes</taxon>
        <taxon>Pleosporomycetidae</taxon>
        <taxon>Pleosporales</taxon>
        <taxon>Pleosporineae</taxon>
        <taxon>Coniothyriaceae</taxon>
        <taxon>Coniothyrium</taxon>
    </lineage>
</organism>
<evidence type="ECO:0000259" key="10">
    <source>
        <dbReference type="Pfam" id="PF03175"/>
    </source>
</evidence>
<dbReference type="GO" id="GO:0003677">
    <property type="term" value="F:DNA binding"/>
    <property type="evidence" value="ECO:0007669"/>
    <property type="project" value="UniProtKB-KW"/>
</dbReference>
<evidence type="ECO:0000256" key="7">
    <source>
        <dbReference type="ARBA" id="ARBA00049244"/>
    </source>
</evidence>
<protein>
    <recommendedName>
        <fullName evidence="8">DNA polymerase</fullName>
        <ecNumber evidence="8">2.7.7.7</ecNumber>
    </recommendedName>
</protein>
<evidence type="ECO:0000256" key="8">
    <source>
        <dbReference type="RuleBase" id="RU000442"/>
    </source>
</evidence>
<accession>A0A3G4S7P6</accession>
<dbReference type="SMART" id="SM00486">
    <property type="entry name" value="POLBc"/>
    <property type="match status" value="1"/>
</dbReference>
<dbReference type="Pfam" id="PF03175">
    <property type="entry name" value="DNA_pol_B_2"/>
    <property type="match status" value="1"/>
</dbReference>
<dbReference type="SUPFAM" id="SSF53098">
    <property type="entry name" value="Ribonuclease H-like"/>
    <property type="match status" value="1"/>
</dbReference>